<dbReference type="GO" id="GO:0005829">
    <property type="term" value="C:cytosol"/>
    <property type="evidence" value="ECO:0007669"/>
    <property type="project" value="TreeGrafter"/>
</dbReference>
<dbReference type="EMBL" id="PFPA01000065">
    <property type="protein sequence ID" value="PIZ87969.1"/>
    <property type="molecule type" value="Genomic_DNA"/>
</dbReference>
<feature type="domain" description="Fumarate lyase N-terminal" evidence="2">
    <location>
        <begin position="48"/>
        <end position="330"/>
    </location>
</feature>
<dbReference type="GO" id="GO:0004018">
    <property type="term" value="F:N6-(1,2-dicarboxyethyl)AMP AMP-lyase (fumarate-forming) activity"/>
    <property type="evidence" value="ECO:0007669"/>
    <property type="project" value="TreeGrafter"/>
</dbReference>
<dbReference type="InterPro" id="IPR000362">
    <property type="entry name" value="Fumarate_lyase_fam"/>
</dbReference>
<dbReference type="GO" id="GO:0044208">
    <property type="term" value="P:'de novo' AMP biosynthetic process"/>
    <property type="evidence" value="ECO:0007669"/>
    <property type="project" value="TreeGrafter"/>
</dbReference>
<comment type="caution">
    <text evidence="3">The sequence shown here is derived from an EMBL/GenBank/DDBJ whole genome shotgun (WGS) entry which is preliminary data.</text>
</comment>
<accession>A0A2M7UVE9</accession>
<dbReference type="PANTHER" id="PTHR43172:SF1">
    <property type="entry name" value="ADENYLOSUCCINATE LYASE"/>
    <property type="match status" value="1"/>
</dbReference>
<dbReference type="InterPro" id="IPR008948">
    <property type="entry name" value="L-Aspartase-like"/>
</dbReference>
<dbReference type="PRINTS" id="PR00149">
    <property type="entry name" value="FUMRATELYASE"/>
</dbReference>
<reference evidence="4" key="1">
    <citation type="submission" date="2017-09" db="EMBL/GenBank/DDBJ databases">
        <title>Depth-based differentiation of microbial function through sediment-hosted aquifers and enrichment of novel symbionts in the deep terrestrial subsurface.</title>
        <authorList>
            <person name="Probst A.J."/>
            <person name="Ladd B."/>
            <person name="Jarett J.K."/>
            <person name="Geller-Mcgrath D.E."/>
            <person name="Sieber C.M.K."/>
            <person name="Emerson J.B."/>
            <person name="Anantharaman K."/>
            <person name="Thomas B.C."/>
            <person name="Malmstrom R."/>
            <person name="Stieglmeier M."/>
            <person name="Klingl A."/>
            <person name="Woyke T."/>
            <person name="Ryan C.M."/>
            <person name="Banfield J.F."/>
        </authorList>
    </citation>
    <scope>NUCLEOTIDE SEQUENCE [LARGE SCALE GENOMIC DNA]</scope>
</reference>
<dbReference type="Proteomes" id="UP000230081">
    <property type="component" value="Unassembled WGS sequence"/>
</dbReference>
<name>A0A2M7UVE9_9BACT</name>
<evidence type="ECO:0000313" key="4">
    <source>
        <dbReference type="Proteomes" id="UP000230081"/>
    </source>
</evidence>
<sequence>MLDAVQEIVRKFRRKPDILEMPGNHRYQPDSLKPYFGHDNIARFYFDVEWALLKVLAKLNMLPPKTTVLLTDEMCQTLRSKITTTLEDAIERAITKHDIRALLAAVRYFLMATRKHLAAILARWFHIPATSYDTIDTARIVAYKRAFWEVSFPALLKLIGSLKVKVVELADTVQIGRTHGQHAEPITVGFWLATVLERIIDIAEHLVAREAELVGKFSGPVGAYNCQVALGFEKKSQKMFGKTFEELVLAELKLSPAPISTQILPPEPLARFLLEFTLLSGALGQISRDCRNLQRTELAEIVEPFEGTQDGSSAMPHKRNPITWEGVEGIYTIVKDEFHKVLDVVISDHQRDATGMCVMREFPGIVVLTQYQLEMVNRIVPRITANKEALERNFAIDRHLVLSEAVYIALVMAGYEGDAHSLVNHTLVPRSQASGRHLIEELILLAKEKSELEPVIENIPSMLINWLQIPEGFTGYAGEKALEVARRADDLIEKYGPKKEA</sequence>
<organism evidence="3 4">
    <name type="scientific">Candidatus Nealsonbacteria bacterium CG_4_10_14_0_2_um_filter_39_15</name>
    <dbReference type="NCBI Taxonomy" id="1974681"/>
    <lineage>
        <taxon>Bacteria</taxon>
        <taxon>Candidatus Nealsoniibacteriota</taxon>
    </lineage>
</organism>
<dbReference type="Gene3D" id="1.10.275.10">
    <property type="entry name" value="Fumarase/aspartase (N-terminal domain)"/>
    <property type="match status" value="1"/>
</dbReference>
<dbReference type="CDD" id="cd01595">
    <property type="entry name" value="Adenylsuccinate_lyase_like"/>
    <property type="match status" value="1"/>
</dbReference>
<dbReference type="SUPFAM" id="SSF48557">
    <property type="entry name" value="L-aspartase-like"/>
    <property type="match status" value="1"/>
</dbReference>
<protein>
    <recommendedName>
        <fullName evidence="2">Fumarate lyase N-terminal domain-containing protein</fullName>
    </recommendedName>
</protein>
<dbReference type="AlphaFoldDB" id="A0A2M7UVE9"/>
<evidence type="ECO:0000256" key="1">
    <source>
        <dbReference type="ARBA" id="ARBA00023239"/>
    </source>
</evidence>
<dbReference type="PROSITE" id="PS00163">
    <property type="entry name" value="FUMARATE_LYASES"/>
    <property type="match status" value="1"/>
</dbReference>
<evidence type="ECO:0000259" key="2">
    <source>
        <dbReference type="Pfam" id="PF00206"/>
    </source>
</evidence>
<dbReference type="InterPro" id="IPR022761">
    <property type="entry name" value="Fumarate_lyase_N"/>
</dbReference>
<keyword evidence="1" id="KW-0456">Lyase</keyword>
<proteinExistence type="predicted"/>
<dbReference type="InterPro" id="IPR020557">
    <property type="entry name" value="Fumarate_lyase_CS"/>
</dbReference>
<dbReference type="GO" id="GO:0070626">
    <property type="term" value="F:(S)-2-(5-amino-1-(5-phospho-D-ribosyl)imidazole-4-carboxamido) succinate lyase (fumarate-forming) activity"/>
    <property type="evidence" value="ECO:0007669"/>
    <property type="project" value="TreeGrafter"/>
</dbReference>
<evidence type="ECO:0000313" key="3">
    <source>
        <dbReference type="EMBL" id="PIZ87969.1"/>
    </source>
</evidence>
<dbReference type="Pfam" id="PF00206">
    <property type="entry name" value="Lyase_1"/>
    <property type="match status" value="1"/>
</dbReference>
<dbReference type="PANTHER" id="PTHR43172">
    <property type="entry name" value="ADENYLOSUCCINATE LYASE"/>
    <property type="match status" value="1"/>
</dbReference>
<gene>
    <name evidence="3" type="ORF">COX91_02710</name>
</gene>
<dbReference type="InterPro" id="IPR024083">
    <property type="entry name" value="Fumarase/histidase_N"/>
</dbReference>
<dbReference type="Gene3D" id="1.20.200.10">
    <property type="entry name" value="Fumarase/aspartase (Central domain)"/>
    <property type="match status" value="1"/>
</dbReference>